<evidence type="ECO:0000256" key="10">
    <source>
        <dbReference type="ARBA" id="ARBA00023125"/>
    </source>
</evidence>
<evidence type="ECO:0000259" key="17">
    <source>
        <dbReference type="PROSITE" id="PS50045"/>
    </source>
</evidence>
<dbReference type="InterPro" id="IPR002078">
    <property type="entry name" value="Sigma_54_int"/>
</dbReference>
<dbReference type="InterPro" id="IPR011006">
    <property type="entry name" value="CheY-like_superfamily"/>
</dbReference>
<keyword evidence="11" id="KW-0010">Activator</keyword>
<dbReference type="InterPro" id="IPR025662">
    <property type="entry name" value="Sigma_54_int_dom_ATP-bd_1"/>
</dbReference>
<dbReference type="SUPFAM" id="SSF46689">
    <property type="entry name" value="Homeodomain-like"/>
    <property type="match status" value="1"/>
</dbReference>
<sequence length="450" mass="49842">MSEKIPLTLLYVEDEPDLRERIRIVLAMHFEQVLTAANGKEGLDRFRQEHPAVVISDIMMPVMDGLEMTRGIRELAPATPVILSTAFTEAGFLLKAIELGVAAYVRKPLDCRQLIETIMQVARPILQQMELEQARCREQASLEALLGDSPAMQQIIQQARRIAATDFSVIIQGETGAGKSHLAALIHDLSRRKHHPFVTVSVGSIPESLVESQLFGHVRGAFTGAVAARSGLFEEADDGTLFLDDIDCASPAIQAKILHAVEQKRFFPVGGTRQVTVNTRIIAASNRNLQEEARSGRFREDLYYRLGDLVITLPPLRERGEDVVLLARGFLINVSRELDRTPPRISADAQLLLRRHTWPGNIRELKSVMKRVALFAGDILHAADLAAALQGDGVVTAPVQPVQTLAELERTAILHALEATGGRKMEAARLLAVEYGRFKRMLARYHLRSS</sequence>
<dbReference type="Pfam" id="PF25601">
    <property type="entry name" value="AAA_lid_14"/>
    <property type="match status" value="1"/>
</dbReference>
<keyword evidence="13" id="KW-0535">Nitrogen fixation</keyword>
<evidence type="ECO:0000313" key="20">
    <source>
        <dbReference type="Proteomes" id="UP001295463"/>
    </source>
</evidence>
<evidence type="ECO:0000256" key="16">
    <source>
        <dbReference type="PROSITE-ProRule" id="PRU00169"/>
    </source>
</evidence>
<dbReference type="EMBL" id="OW150024">
    <property type="protein sequence ID" value="CAH2031477.1"/>
    <property type="molecule type" value="Genomic_DNA"/>
</dbReference>
<dbReference type="Proteomes" id="UP001295463">
    <property type="component" value="Chromosome"/>
</dbReference>
<dbReference type="CDD" id="cd17536">
    <property type="entry name" value="REC_YesN-like"/>
    <property type="match status" value="1"/>
</dbReference>
<evidence type="ECO:0000256" key="14">
    <source>
        <dbReference type="ARBA" id="ARBA00029881"/>
    </source>
</evidence>
<evidence type="ECO:0000256" key="4">
    <source>
        <dbReference type="ARBA" id="ARBA00022491"/>
    </source>
</evidence>
<dbReference type="Gene3D" id="3.40.50.2300">
    <property type="match status" value="1"/>
</dbReference>
<evidence type="ECO:0000256" key="6">
    <source>
        <dbReference type="ARBA" id="ARBA00022741"/>
    </source>
</evidence>
<evidence type="ECO:0000256" key="8">
    <source>
        <dbReference type="ARBA" id="ARBA00023012"/>
    </source>
</evidence>
<evidence type="ECO:0000256" key="7">
    <source>
        <dbReference type="ARBA" id="ARBA00022840"/>
    </source>
</evidence>
<evidence type="ECO:0000256" key="1">
    <source>
        <dbReference type="ARBA" id="ARBA00004496"/>
    </source>
</evidence>
<gene>
    <name evidence="19" type="ORF">GEAMG1_1645</name>
</gene>
<name>A0ABN8HKM4_9BACT</name>
<dbReference type="PANTHER" id="PTHR32071">
    <property type="entry name" value="TRANSCRIPTIONAL REGULATORY PROTEIN"/>
    <property type="match status" value="1"/>
</dbReference>
<protein>
    <recommendedName>
        <fullName evidence="2">DNA-binding transcriptional regulator NtrC</fullName>
    </recommendedName>
    <alternativeName>
        <fullName evidence="14">Nitrogen regulation protein NR(I)</fullName>
    </alternativeName>
    <alternativeName>
        <fullName evidence="15">Nitrogen regulator I</fullName>
    </alternativeName>
</protein>
<comment type="subcellular location">
    <subcellularLocation>
        <location evidence="1">Cytoplasm</location>
    </subcellularLocation>
</comment>
<keyword evidence="20" id="KW-1185">Reference proteome</keyword>
<keyword evidence="6" id="KW-0547">Nucleotide-binding</keyword>
<dbReference type="Pfam" id="PF02954">
    <property type="entry name" value="HTH_8"/>
    <property type="match status" value="1"/>
</dbReference>
<dbReference type="Gene3D" id="3.40.50.300">
    <property type="entry name" value="P-loop containing nucleotide triphosphate hydrolases"/>
    <property type="match status" value="1"/>
</dbReference>
<keyword evidence="5 16" id="KW-0597">Phosphoprotein</keyword>
<keyword evidence="7" id="KW-0067">ATP-binding</keyword>
<evidence type="ECO:0000256" key="2">
    <source>
        <dbReference type="ARBA" id="ARBA00019059"/>
    </source>
</evidence>
<reference evidence="19 20" key="1">
    <citation type="submission" date="2022-03" db="EMBL/GenBank/DDBJ databases">
        <authorList>
            <person name="Koch H."/>
        </authorList>
    </citation>
    <scope>NUCLEOTIDE SEQUENCE [LARGE SCALE GENOMIC DNA]</scope>
    <source>
        <strain evidence="19 20">G1</strain>
    </source>
</reference>
<dbReference type="InterPro" id="IPR058031">
    <property type="entry name" value="AAA_lid_NorR"/>
</dbReference>
<proteinExistence type="predicted"/>
<evidence type="ECO:0000313" key="19">
    <source>
        <dbReference type="EMBL" id="CAH2031477.1"/>
    </source>
</evidence>
<keyword evidence="3" id="KW-0963">Cytoplasm</keyword>
<organism evidence="19 20">
    <name type="scientific">Trichlorobacter ammonificans</name>
    <dbReference type="NCBI Taxonomy" id="2916410"/>
    <lineage>
        <taxon>Bacteria</taxon>
        <taxon>Pseudomonadati</taxon>
        <taxon>Thermodesulfobacteriota</taxon>
        <taxon>Desulfuromonadia</taxon>
        <taxon>Geobacterales</taxon>
        <taxon>Geobacteraceae</taxon>
        <taxon>Trichlorobacter</taxon>
    </lineage>
</organism>
<dbReference type="RefSeq" id="WP_305732296.1">
    <property type="nucleotide sequence ID" value="NZ_OW150024.1"/>
</dbReference>
<dbReference type="PROSITE" id="PS50110">
    <property type="entry name" value="RESPONSE_REGULATORY"/>
    <property type="match status" value="1"/>
</dbReference>
<dbReference type="SUPFAM" id="SSF52172">
    <property type="entry name" value="CheY-like"/>
    <property type="match status" value="1"/>
</dbReference>
<evidence type="ECO:0000259" key="18">
    <source>
        <dbReference type="PROSITE" id="PS50110"/>
    </source>
</evidence>
<keyword evidence="9" id="KW-0805">Transcription regulation</keyword>
<evidence type="ECO:0000256" key="13">
    <source>
        <dbReference type="ARBA" id="ARBA00023231"/>
    </source>
</evidence>
<keyword evidence="8" id="KW-0902">Two-component regulatory system</keyword>
<accession>A0ABN8HKM4</accession>
<keyword evidence="12" id="KW-0804">Transcription</keyword>
<dbReference type="InterPro" id="IPR009057">
    <property type="entry name" value="Homeodomain-like_sf"/>
</dbReference>
<evidence type="ECO:0000256" key="12">
    <source>
        <dbReference type="ARBA" id="ARBA00023163"/>
    </source>
</evidence>
<dbReference type="CDD" id="cd00009">
    <property type="entry name" value="AAA"/>
    <property type="match status" value="1"/>
</dbReference>
<dbReference type="PANTHER" id="PTHR32071:SF95">
    <property type="entry name" value="DNA-BINDING TRANSCRIPTIONAL REGULATOR NTRC"/>
    <property type="match status" value="1"/>
</dbReference>
<dbReference type="Gene3D" id="1.10.10.60">
    <property type="entry name" value="Homeodomain-like"/>
    <property type="match status" value="1"/>
</dbReference>
<keyword evidence="4" id="KW-0678">Repressor</keyword>
<dbReference type="SUPFAM" id="SSF52540">
    <property type="entry name" value="P-loop containing nucleoside triphosphate hydrolases"/>
    <property type="match status" value="1"/>
</dbReference>
<feature type="domain" description="Sigma-54 factor interaction" evidence="17">
    <location>
        <begin position="145"/>
        <end position="374"/>
    </location>
</feature>
<dbReference type="InterPro" id="IPR003593">
    <property type="entry name" value="AAA+_ATPase"/>
</dbReference>
<evidence type="ECO:0000256" key="9">
    <source>
        <dbReference type="ARBA" id="ARBA00023015"/>
    </source>
</evidence>
<evidence type="ECO:0000256" key="5">
    <source>
        <dbReference type="ARBA" id="ARBA00022553"/>
    </source>
</evidence>
<evidence type="ECO:0000256" key="15">
    <source>
        <dbReference type="ARBA" id="ARBA00031910"/>
    </source>
</evidence>
<dbReference type="PROSITE" id="PS00675">
    <property type="entry name" value="SIGMA54_INTERACT_1"/>
    <property type="match status" value="1"/>
</dbReference>
<dbReference type="InterPro" id="IPR001789">
    <property type="entry name" value="Sig_transdc_resp-reg_receiver"/>
</dbReference>
<dbReference type="PROSITE" id="PS50045">
    <property type="entry name" value="SIGMA54_INTERACT_4"/>
    <property type="match status" value="1"/>
</dbReference>
<dbReference type="InterPro" id="IPR027417">
    <property type="entry name" value="P-loop_NTPase"/>
</dbReference>
<dbReference type="SMART" id="SM00448">
    <property type="entry name" value="REC"/>
    <property type="match status" value="1"/>
</dbReference>
<dbReference type="Gene3D" id="1.10.8.60">
    <property type="match status" value="1"/>
</dbReference>
<dbReference type="Pfam" id="PF00072">
    <property type="entry name" value="Response_reg"/>
    <property type="match status" value="1"/>
</dbReference>
<keyword evidence="10" id="KW-0238">DNA-binding</keyword>
<dbReference type="Pfam" id="PF00158">
    <property type="entry name" value="Sigma54_activat"/>
    <property type="match status" value="1"/>
</dbReference>
<feature type="domain" description="Response regulatory" evidence="18">
    <location>
        <begin position="8"/>
        <end position="122"/>
    </location>
</feature>
<evidence type="ECO:0000256" key="11">
    <source>
        <dbReference type="ARBA" id="ARBA00023159"/>
    </source>
</evidence>
<feature type="modified residue" description="4-aspartylphosphate" evidence="16">
    <location>
        <position position="57"/>
    </location>
</feature>
<evidence type="ECO:0000256" key="3">
    <source>
        <dbReference type="ARBA" id="ARBA00022490"/>
    </source>
</evidence>
<dbReference type="InterPro" id="IPR002197">
    <property type="entry name" value="HTH_Fis"/>
</dbReference>
<dbReference type="SMART" id="SM00382">
    <property type="entry name" value="AAA"/>
    <property type="match status" value="1"/>
</dbReference>